<dbReference type="GO" id="GO:0008745">
    <property type="term" value="F:N-acetylmuramoyl-L-alanine amidase activity"/>
    <property type="evidence" value="ECO:0007669"/>
    <property type="project" value="InterPro"/>
</dbReference>
<dbReference type="Pfam" id="PF01510">
    <property type="entry name" value="Amidase_2"/>
    <property type="match status" value="1"/>
</dbReference>
<evidence type="ECO:0000259" key="3">
    <source>
        <dbReference type="SMART" id="SM00701"/>
    </source>
</evidence>
<reference evidence="4" key="2">
    <citation type="submission" date="2020-09" db="EMBL/GenBank/DDBJ databases">
        <authorList>
            <person name="Sun Q."/>
            <person name="Zhou Y."/>
        </authorList>
    </citation>
    <scope>NUCLEOTIDE SEQUENCE</scope>
    <source>
        <strain evidence="4">CGMCC 1.12187</strain>
    </source>
</reference>
<dbReference type="GO" id="GO:0008270">
    <property type="term" value="F:zinc ion binding"/>
    <property type="evidence" value="ECO:0007669"/>
    <property type="project" value="InterPro"/>
</dbReference>
<dbReference type="InterPro" id="IPR036505">
    <property type="entry name" value="Amidase/PGRP_sf"/>
</dbReference>
<dbReference type="InterPro" id="IPR015510">
    <property type="entry name" value="PGRP"/>
</dbReference>
<dbReference type="Pfam" id="PF17957">
    <property type="entry name" value="Big_7"/>
    <property type="match status" value="1"/>
</dbReference>
<dbReference type="Proteomes" id="UP000638848">
    <property type="component" value="Unassembled WGS sequence"/>
</dbReference>
<feature type="region of interest" description="Disordered" evidence="2">
    <location>
        <begin position="571"/>
        <end position="592"/>
    </location>
</feature>
<reference evidence="4" key="1">
    <citation type="journal article" date="2014" name="Int. J. Syst. Evol. Microbiol.">
        <title>Complete genome sequence of Corynebacterium casei LMG S-19264T (=DSM 44701T), isolated from a smear-ripened cheese.</title>
        <authorList>
            <consortium name="US DOE Joint Genome Institute (JGI-PGF)"/>
            <person name="Walter F."/>
            <person name="Albersmeier A."/>
            <person name="Kalinowski J."/>
            <person name="Ruckert C."/>
        </authorList>
    </citation>
    <scope>NUCLEOTIDE SEQUENCE</scope>
    <source>
        <strain evidence="4">CGMCC 1.12187</strain>
    </source>
</reference>
<dbReference type="Gene3D" id="2.60.40.10">
    <property type="entry name" value="Immunoglobulins"/>
    <property type="match status" value="1"/>
</dbReference>
<dbReference type="InterPro" id="IPR013783">
    <property type="entry name" value="Ig-like_fold"/>
</dbReference>
<keyword evidence="5" id="KW-1185">Reference proteome</keyword>
<dbReference type="SMART" id="SM00701">
    <property type="entry name" value="PGRP"/>
    <property type="match status" value="1"/>
</dbReference>
<dbReference type="GO" id="GO:0005975">
    <property type="term" value="P:carbohydrate metabolic process"/>
    <property type="evidence" value="ECO:0007669"/>
    <property type="project" value="UniProtKB-ARBA"/>
</dbReference>
<dbReference type="Gene3D" id="3.40.80.10">
    <property type="entry name" value="Peptidoglycan recognition protein-like"/>
    <property type="match status" value="1"/>
</dbReference>
<dbReference type="RefSeq" id="WP_188538407.1">
    <property type="nucleotide sequence ID" value="NZ_BMEQ01000017.1"/>
</dbReference>
<evidence type="ECO:0000313" key="4">
    <source>
        <dbReference type="EMBL" id="GGG63602.1"/>
    </source>
</evidence>
<dbReference type="PANTHER" id="PTHR11022">
    <property type="entry name" value="PEPTIDOGLYCAN RECOGNITION PROTEIN"/>
    <property type="match status" value="1"/>
</dbReference>
<dbReference type="CDD" id="cd06583">
    <property type="entry name" value="PGRP"/>
    <property type="match status" value="1"/>
</dbReference>
<comment type="similarity">
    <text evidence="1">Belongs to the N-acetylmuramoyl-L-alanine amidase 2 family.</text>
</comment>
<protein>
    <recommendedName>
        <fullName evidence="3">Peptidoglycan recognition protein family domain-containing protein</fullName>
    </recommendedName>
</protein>
<name>A0A917H0J0_9MICC</name>
<dbReference type="AlphaFoldDB" id="A0A917H0J0"/>
<organism evidence="4 5">
    <name type="scientific">Kocuria dechangensis</name>
    <dbReference type="NCBI Taxonomy" id="1176249"/>
    <lineage>
        <taxon>Bacteria</taxon>
        <taxon>Bacillati</taxon>
        <taxon>Actinomycetota</taxon>
        <taxon>Actinomycetes</taxon>
        <taxon>Micrococcales</taxon>
        <taxon>Micrococcaceae</taxon>
        <taxon>Kocuria</taxon>
    </lineage>
</organism>
<sequence length="592" mass="60710">MRRLLRFSVHVAVAGVLASLALVWGGPAVARTVPQTLADSRPVQSAPVEVGFAVDHLGVVWKTPAGQEHAEGAGGPEPHGAVRLRTDGVWGEWIPLIEDGVRGEGQWASGLVPAGDAQAYQVRGLPEGAVAARATAINTTDGPRETVGRTPGGTAQALNSSQCRSRADWGADESLRHEAGKEVWPAEFQDAQVMTVHHSATANNDQDPAATVRAIYRYHAVDQGFGDIGYQYLVDEFGIVYEGRWSGTTSTSCGTAGGTGADFAHRDGTDRIVTGAHVAGWNSGNIGVALIGEFTAHRRFGADPKPAAVSSLEDLLAELAGRHGMDPLAEVTYLNPVSGARREVGTIGGHRDYEATECPGERLYAQLPTIRLHVADRMAASADDPPGVALTGPADGAVVSGTVPVTAEATDDVAVARVAFAVDGATVGTDTDGTDGWSASWDSTTVADGTHTLSATATDTAGQTSTDLSGVTVANDGGTSPSMHVGDLDGTAQAQKNQWRATVRATVVDATGRPVPGAEVEGTWGATGAAASCTTTADGTCAVSSPLLPRTTVSASFTVSALTHPALAYRAAGNTDPDGDSDGTSITVTRGG</sequence>
<feature type="compositionally biased region" description="Polar residues" evidence="2">
    <location>
        <begin position="582"/>
        <end position="592"/>
    </location>
</feature>
<dbReference type="PANTHER" id="PTHR11022:SF41">
    <property type="entry name" value="PEPTIDOGLYCAN-RECOGNITION PROTEIN LC-RELATED"/>
    <property type="match status" value="1"/>
</dbReference>
<evidence type="ECO:0000256" key="2">
    <source>
        <dbReference type="SAM" id="MobiDB-lite"/>
    </source>
</evidence>
<gene>
    <name evidence="4" type="ORF">GCM10011374_28810</name>
</gene>
<dbReference type="EMBL" id="BMEQ01000017">
    <property type="protein sequence ID" value="GGG63602.1"/>
    <property type="molecule type" value="Genomic_DNA"/>
</dbReference>
<evidence type="ECO:0000256" key="1">
    <source>
        <dbReference type="ARBA" id="ARBA00007553"/>
    </source>
</evidence>
<proteinExistence type="inferred from homology"/>
<dbReference type="SUPFAM" id="SSF55846">
    <property type="entry name" value="N-acetylmuramoyl-L-alanine amidase-like"/>
    <property type="match status" value="1"/>
</dbReference>
<comment type="caution">
    <text evidence="4">The sequence shown here is derived from an EMBL/GenBank/DDBJ whole genome shotgun (WGS) entry which is preliminary data.</text>
</comment>
<evidence type="ECO:0000313" key="5">
    <source>
        <dbReference type="Proteomes" id="UP000638848"/>
    </source>
</evidence>
<dbReference type="InterPro" id="IPR006619">
    <property type="entry name" value="PGRP_domain_met/bac"/>
</dbReference>
<accession>A0A917H0J0</accession>
<feature type="domain" description="Peptidoglycan recognition protein family" evidence="3">
    <location>
        <begin position="161"/>
        <end position="338"/>
    </location>
</feature>
<dbReference type="GO" id="GO:0009253">
    <property type="term" value="P:peptidoglycan catabolic process"/>
    <property type="evidence" value="ECO:0007669"/>
    <property type="project" value="InterPro"/>
</dbReference>
<dbReference type="InterPro" id="IPR002502">
    <property type="entry name" value="Amidase_domain"/>
</dbReference>